<dbReference type="EC" id="3.1.2.14" evidence="21"/>
<dbReference type="EC" id="2.3.1.39" evidence="21"/>
<keyword evidence="12 21" id="KW-0456">Lyase</keyword>
<evidence type="ECO:0000313" key="24">
    <source>
        <dbReference type="EMBL" id="QLL33290.1"/>
    </source>
</evidence>
<dbReference type="InterPro" id="IPR014043">
    <property type="entry name" value="Acyl_transferase_dom"/>
</dbReference>
<evidence type="ECO:0000256" key="2">
    <source>
        <dbReference type="ARBA" id="ARBA00010009"/>
    </source>
</evidence>
<dbReference type="FunFam" id="3.10.129.10:FF:000017">
    <property type="entry name" value="Fatty acid synthase beta subunit dehydratase"/>
    <property type="match status" value="1"/>
</dbReference>
<dbReference type="InterPro" id="IPR001227">
    <property type="entry name" value="Ac_transferase_dom_sf"/>
</dbReference>
<dbReference type="Gene3D" id="3.30.1120.100">
    <property type="match status" value="1"/>
</dbReference>
<evidence type="ECO:0000256" key="11">
    <source>
        <dbReference type="ARBA" id="ARBA00023160"/>
    </source>
</evidence>
<dbReference type="GO" id="GO:0004318">
    <property type="term" value="F:enoyl-[acyl-carrier-protein] reductase (NADH) activity"/>
    <property type="evidence" value="ECO:0007669"/>
    <property type="project" value="UniProtKB-UniRule"/>
</dbReference>
<evidence type="ECO:0000256" key="8">
    <source>
        <dbReference type="ARBA" id="ARBA00023002"/>
    </source>
</evidence>
<keyword evidence="6 21" id="KW-0276">Fatty acid metabolism</keyword>
<dbReference type="Gene3D" id="6.10.140.1400">
    <property type="match status" value="1"/>
</dbReference>
<dbReference type="EC" id="4.2.1.59" evidence="21"/>
<comment type="catalytic activity">
    <reaction evidence="17 21">
        <text>(9Z)-octadecenoyl-[ACP] + H2O = (9Z)-octadecenoate + holo-[ACP] + H(+)</text>
        <dbReference type="Rhea" id="RHEA:15057"/>
        <dbReference type="Rhea" id="RHEA-COMP:9685"/>
        <dbReference type="Rhea" id="RHEA-COMP:9924"/>
        <dbReference type="ChEBI" id="CHEBI:15377"/>
        <dbReference type="ChEBI" id="CHEBI:15378"/>
        <dbReference type="ChEBI" id="CHEBI:30823"/>
        <dbReference type="ChEBI" id="CHEBI:64479"/>
        <dbReference type="ChEBI" id="CHEBI:78783"/>
        <dbReference type="EC" id="3.1.2.14"/>
    </reaction>
</comment>
<dbReference type="CDD" id="cd03447">
    <property type="entry name" value="FAS_MaoC"/>
    <property type="match status" value="1"/>
</dbReference>
<dbReference type="Proteomes" id="UP000515788">
    <property type="component" value="Chromosome 5"/>
</dbReference>
<dbReference type="GO" id="GO:0004321">
    <property type="term" value="F:fatty-acyl-CoA synthase activity"/>
    <property type="evidence" value="ECO:0007669"/>
    <property type="project" value="UniProtKB-EC"/>
</dbReference>
<comment type="similarity">
    <text evidence="2 21">Belongs to the fungal fatty acid synthetase subunit beta family.</text>
</comment>
<evidence type="ECO:0000256" key="17">
    <source>
        <dbReference type="ARBA" id="ARBA00048536"/>
    </source>
</evidence>
<dbReference type="InterPro" id="IPR029069">
    <property type="entry name" value="HotDog_dom_sf"/>
</dbReference>
<dbReference type="Gene3D" id="6.10.60.10">
    <property type="match status" value="1"/>
</dbReference>
<dbReference type="Pfam" id="PF17951">
    <property type="entry name" value="FAS_meander"/>
    <property type="match status" value="1"/>
</dbReference>
<dbReference type="Pfam" id="PF22235">
    <property type="entry name" value="FAS1_thioest_ins"/>
    <property type="match status" value="1"/>
</dbReference>
<dbReference type="InterPro" id="IPR002539">
    <property type="entry name" value="MaoC-like_dom"/>
</dbReference>
<keyword evidence="9 21" id="KW-0520">NAD</keyword>
<dbReference type="FunFam" id="3.40.366.10:FF:000003">
    <property type="entry name" value="Fatty acid synthase subunit beta dehydratase"/>
    <property type="match status" value="1"/>
</dbReference>
<dbReference type="InterPro" id="IPR013565">
    <property type="entry name" value="Fas1/AflB-like_central"/>
</dbReference>
<dbReference type="Gene3D" id="3.40.366.10">
    <property type="entry name" value="Malonyl-Coenzyme A Acyl Carrier Protein, domain 2"/>
    <property type="match status" value="3"/>
</dbReference>
<evidence type="ECO:0000256" key="19">
    <source>
        <dbReference type="ARBA" id="ARBA00048835"/>
    </source>
</evidence>
<evidence type="ECO:0000256" key="3">
    <source>
        <dbReference type="ARBA" id="ARBA00022516"/>
    </source>
</evidence>
<comment type="catalytic activity">
    <reaction evidence="16 21">
        <text>holo-[ACP] + malonyl-CoA = malonyl-[ACP] + CoA</text>
        <dbReference type="Rhea" id="RHEA:41792"/>
        <dbReference type="Rhea" id="RHEA-COMP:9623"/>
        <dbReference type="Rhea" id="RHEA-COMP:9685"/>
        <dbReference type="ChEBI" id="CHEBI:57287"/>
        <dbReference type="ChEBI" id="CHEBI:57384"/>
        <dbReference type="ChEBI" id="CHEBI:64479"/>
        <dbReference type="ChEBI" id="CHEBI:78449"/>
        <dbReference type="EC" id="2.3.1.39"/>
    </reaction>
</comment>
<dbReference type="GO" id="GO:0019171">
    <property type="term" value="F:(3R)-hydroxyacyl-[acyl-carrier-protein] dehydratase activity"/>
    <property type="evidence" value="ECO:0007669"/>
    <property type="project" value="UniProtKB-EC"/>
</dbReference>
<dbReference type="FunFam" id="3.30.1120.100:FF:000001">
    <property type="entry name" value="Fatty acid synthase beta subunit dehydratase"/>
    <property type="match status" value="1"/>
</dbReference>
<evidence type="ECO:0000259" key="23">
    <source>
        <dbReference type="SMART" id="SM00827"/>
    </source>
</evidence>
<reference evidence="24 25" key="1">
    <citation type="submission" date="2020-06" db="EMBL/GenBank/DDBJ databases">
        <title>The yeast mating-type switching endonuclease HO is a domesticated member of an unorthodox homing genetic element family.</title>
        <authorList>
            <person name="Coughlan A.Y."/>
            <person name="Lombardi L."/>
            <person name="Braun-Galleani S."/>
            <person name="Martos A.R."/>
            <person name="Galeote V."/>
            <person name="Bigey F."/>
            <person name="Dequin S."/>
            <person name="Byrne K.P."/>
            <person name="Wolfe K.H."/>
        </authorList>
    </citation>
    <scope>NUCLEOTIDE SEQUENCE [LARGE SCALE GENOMIC DNA]</scope>
    <source>
        <strain evidence="24 25">CBS764</strain>
    </source>
</reference>
<dbReference type="Gene3D" id="6.20.240.10">
    <property type="match status" value="1"/>
</dbReference>
<dbReference type="PANTHER" id="PTHR10982:SF21">
    <property type="entry name" value="FATTY ACID SYNTHASE SUBUNIT BETA"/>
    <property type="match status" value="1"/>
</dbReference>
<dbReference type="InterPro" id="IPR013785">
    <property type="entry name" value="Aldolase_TIM"/>
</dbReference>
<gene>
    <name evidence="24" type="ORF">HG536_0E02010</name>
</gene>
<feature type="domain" description="Malonyl-CoA:ACP transacylase (MAT)" evidence="23">
    <location>
        <begin position="1670"/>
        <end position="2023"/>
    </location>
</feature>
<dbReference type="KEGG" id="tgb:HG536_0E02010"/>
<dbReference type="EC" id="2.3.1.86" evidence="21"/>
<evidence type="ECO:0000256" key="4">
    <source>
        <dbReference type="ARBA" id="ARBA00022679"/>
    </source>
</evidence>
<keyword evidence="3 21" id="KW-0444">Lipid biosynthesis</keyword>
<dbReference type="FunFam" id="3.20.20.70:FF:000078">
    <property type="entry name" value="Fatty acid synthase beta subunit dehydratase"/>
    <property type="match status" value="1"/>
</dbReference>
<comment type="subunit">
    <text evidence="14 21">[Alpha(6)beta(6)] hexamers of two multifunctional subunits (alpha and beta).</text>
</comment>
<accession>A0A7G3ZIF4</accession>
<dbReference type="SUPFAM" id="SSF52151">
    <property type="entry name" value="FabD/lysophospholipase-like"/>
    <property type="match status" value="2"/>
</dbReference>
<keyword evidence="7 21" id="KW-0521">NADP</keyword>
<comment type="catalytic activity">
    <reaction evidence="19 21">
        <text>holo-[ACP] + acetyl-CoA = acetyl-[ACP] + CoA</text>
        <dbReference type="Rhea" id="RHEA:41788"/>
        <dbReference type="Rhea" id="RHEA-COMP:9621"/>
        <dbReference type="Rhea" id="RHEA-COMP:9685"/>
        <dbReference type="ChEBI" id="CHEBI:57287"/>
        <dbReference type="ChEBI" id="CHEBI:57288"/>
        <dbReference type="ChEBI" id="CHEBI:64479"/>
        <dbReference type="ChEBI" id="CHEBI:78446"/>
        <dbReference type="EC" id="2.3.1.38"/>
    </reaction>
</comment>
<dbReference type="FunFam" id="1.20.930.70:FF:000001">
    <property type="entry name" value="Fatty acid synthase beta subunit dehydratase"/>
    <property type="match status" value="1"/>
</dbReference>
<evidence type="ECO:0000256" key="10">
    <source>
        <dbReference type="ARBA" id="ARBA00023098"/>
    </source>
</evidence>
<dbReference type="FunFam" id="3.40.366.10:FF:000006">
    <property type="entry name" value="Fatty acid synthase beta subunit dehydratase"/>
    <property type="match status" value="1"/>
</dbReference>
<dbReference type="GO" id="GO:0006633">
    <property type="term" value="P:fatty acid biosynthetic process"/>
    <property type="evidence" value="ECO:0007669"/>
    <property type="project" value="UniProtKB-KW"/>
</dbReference>
<dbReference type="FunFam" id="3.30.70.3330:FF:000001">
    <property type="entry name" value="Fatty acid synthase subunit beta dehydratase"/>
    <property type="match status" value="1"/>
</dbReference>
<dbReference type="EC" id="2.3.1.38" evidence="21"/>
<evidence type="ECO:0000256" key="21">
    <source>
        <dbReference type="PIRNR" id="PIRNR005562"/>
    </source>
</evidence>
<dbReference type="PIRSF" id="PIRSF005562">
    <property type="entry name" value="FAS_yeast_beta"/>
    <property type="match status" value="1"/>
</dbReference>
<proteinExistence type="inferred from homology"/>
<evidence type="ECO:0000256" key="15">
    <source>
        <dbReference type="ARBA" id="ARBA00048237"/>
    </source>
</evidence>
<evidence type="ECO:0000256" key="1">
    <source>
        <dbReference type="ARBA" id="ARBA00001055"/>
    </source>
</evidence>
<feature type="active site" description="For acetyltransferase activity" evidence="22">
    <location>
        <position position="279"/>
    </location>
</feature>
<evidence type="ECO:0000256" key="5">
    <source>
        <dbReference type="ARBA" id="ARBA00022801"/>
    </source>
</evidence>
<dbReference type="PRINTS" id="PR01483">
    <property type="entry name" value="FASYNTHASE"/>
</dbReference>
<evidence type="ECO:0000256" key="6">
    <source>
        <dbReference type="ARBA" id="ARBA00022832"/>
    </source>
</evidence>
<dbReference type="InterPro" id="IPR003965">
    <property type="entry name" value="Fatty_acid_synthase"/>
</dbReference>
<dbReference type="GO" id="GO:0004312">
    <property type="term" value="F:fatty acid synthase activity"/>
    <property type="evidence" value="ECO:0007669"/>
    <property type="project" value="InterPro"/>
</dbReference>
<comment type="catalytic activity">
    <reaction evidence="15 21">
        <text>acetyl-CoA + n malonyl-CoA + 2n NADPH + 4n H(+) = a long-chain-acyl-CoA + n CoA + n CO2 + 2n NADP(+).</text>
        <dbReference type="EC" id="2.3.1.86"/>
    </reaction>
</comment>
<dbReference type="GO" id="GO:0005835">
    <property type="term" value="C:fatty acid synthase complex"/>
    <property type="evidence" value="ECO:0007669"/>
    <property type="project" value="UniProtKB-UniRule"/>
</dbReference>
<comment type="function">
    <text evidence="20 21">Fatty acid synthetase catalyzes the formation of long-chain fatty acids from acetyl-CoA, malonyl-CoA and NADPH. The beta subunit contains domains for: [acyl-carrier-protein] acetyltransferase and malonyltransferase, S-acyl fatty acid synthase thioesterase, enoyl-[acyl-carrier-protein] reductase, and 3-hydroxypalmitoyl-[acyl-carrier-protein] dehydratase.</text>
</comment>
<dbReference type="Pfam" id="PF08354">
    <property type="entry name" value="Fas1-AflB-like_hel"/>
    <property type="match status" value="1"/>
</dbReference>
<evidence type="ECO:0000256" key="18">
    <source>
        <dbReference type="ARBA" id="ARBA00048572"/>
    </source>
</evidence>
<dbReference type="Pfam" id="PF13452">
    <property type="entry name" value="FAS1_DH_region"/>
    <property type="match status" value="1"/>
</dbReference>
<dbReference type="Gene3D" id="1.20.930.70">
    <property type="match status" value="1"/>
</dbReference>
<dbReference type="EC" id="1.3.1.9" evidence="21"/>
<dbReference type="InterPro" id="IPR016035">
    <property type="entry name" value="Acyl_Trfase/lysoPLipase"/>
</dbReference>
<keyword evidence="13 21" id="KW-0511">Multifunctional enzyme</keyword>
<dbReference type="SUPFAM" id="SSF54637">
    <property type="entry name" value="Thioesterase/thiol ester dehydrase-isomerase"/>
    <property type="match status" value="2"/>
</dbReference>
<keyword evidence="11 21" id="KW-0275">Fatty acid biosynthesis</keyword>
<keyword evidence="4 21" id="KW-0808">Transferase</keyword>
<dbReference type="GO" id="GO:0004314">
    <property type="term" value="F:[acyl-carrier-protein] S-malonyltransferase activity"/>
    <property type="evidence" value="ECO:0007669"/>
    <property type="project" value="UniProtKB-EC"/>
</dbReference>
<sequence>MISNAASSSSTRPLILSHGSLEHVLPVPTSCFFAASELLDQFNKSLPEPTENFALDQEPSSPIELLGKFLGFVADFVSEGETKFVDVLDNSLNEFDNGYLQGNAVHAVAANLLDDEDSNTTLEKTKELIRNYVKARYVAKRPFEKSQSALFKSAAQGDSQIAAIFGGQGNTDDYFEELRELYETYNVVVLDVIKFAATTLRELVRSTHDTEKVFTQGFDILSWLEHPEKTPDTDYLLSIPISCPLIGVIQLAHYAVTARLLGFTPGELRSHLNGATGHSQGLATAVAIAEADSWDSFFESMKKAISLLFFIGVHCYLAYPNTSLPPSILEDSLENSEGVPSPMLAITNLTQEQVQNFVDKTNSHLPEEKHIVISLVNGARNLVVTGPPQSLYGLNLTLRKAKAPSGLDQSRIPFTERKLKFSNRFLPIASPFHSHLLASSKKFITEDLVKYNVNFEKKNLKIPVYDTFNGKDIRDHQGTSIAERITDCIVSLPVNWEIATSFPATHLLDFGPGGASGLGVLTHRNKDGTGVRVIVAGTLDNNPEDEYGFKQEIFDVTANGLKKNQNWLKEFQPKLVKTKSGKIFVNTKFSKLLGRAPLLVPGMTPSTVSPDFVAATINAGYHIELAGGGYFAPEGMTQAIDSVVSQIKKGYSLGINLIYVNPRMLQWGIPLIKELREKGYPIQSLTIGAGVPSLEVATEYIETLKLTHLDLKPGSIDAISQVITIAKAHPKFPIVLQWTGGRGGGHHSFEDFHAPMLQMYSKIRRHPNIILVAGSGFGSSEDTYPYLTGEWSTKFDYPPMPFDGLLFGSRVMIAKEAKTSLAAKELIASCPGVPDDQWQQTYKKPTGGIITVRSEMGEPIHKIATRGVLFWKELDDTIFNLPKNKLQAALDAKKDYIIEKLNADSQKPWFPTVNGEVRELANMTYEEVGKRMVELMYIRSLNKWIDVTLRNFTGDFLRRVEERFTKVKTPSLIQSYSALEEPDKVLETIFNAYPAAKDQYLNAQDVDYFLNMCQRPTQKPVPFVPVLDHRFDFFFKKDSLWQSEFLEAVVDQDVQRTCILHGPVAAQYTKNVNEPIKSIFDGIHEGHIKKLLKEQYGDDVTKIPVVEYFGGEEPVTVDCESAEKPSLSKVTYRANATTDPKNWFKLLAGPTRNWRSAFFSTSRVVQDSLYVDNPAQKVFKPADDLVVEITNLDNPSKSVITLSEPVQGEIKPTAVLKLINDKTIQLELIENRTSDGKPVALPLLYTYNFEDGFAPIAEIMEGRNERIKEFYWKLWLEEPFDLKFDPRKVIKGGDFEITAKSISEFTHAIGNNCEDFVKRSGREQLAPMDYAIVVGWRVIIKAIFPETVDGDLLKLVHLSNGYKMIPGAKPLKDGDIISTHATIKSVVNQPTGKVVEVVGTLTRDGKPVMEVESSFFYRGSYDDYENTFQRSVEPVYQVQIKSPKDIAVLRSKEWFQLDDEDIDLMGKTLTFETETEVTYKNANVFSSVRCSGPIKMELPTTENVEIGVVDYEAGESYGNPVVEYLKRNGSTLEQKVNLENAIPIAVLDLQSPSTNEPYARVSGDFNPIHVSRHFANYADLPGTITHGMFSSAAVRALIENWAADSVSSRVRGFNCQFVSMVLPNTPLSVSIQHVGMINGRKLIKFETKNNEDVVVLTGEAEVEQPVSTFVFTGQGSQEQGMGMDLYQTSKVARKVWDRADVHFKETYGFSILDIVRNNPTELTIYFGGEKGRKIRDNYTQMIFETIVDGELKTEKIFKDVKEDSTSYTFRSPSGLLSATQFTQPALTLMEKASFEDLKSKGLIPADASFAGHSLGEYAALASLADVMSIESLVEVVFYRGMTMQVAVPRDSLGRSNYGMVAVNPSRVSPTFTQEALQFVVEKVGKRTEWLVEIVNYNVENQQYVAAGDLRALDTLTNVLNFIKLQKIDIVKLQASLSLEKVEEHLFEIIDEVAKKSLAKPQPIELERGFACIPLRGISVPFHSSYLRNGVKPFKNFLKKNVVKENVKADRLIGKYIPNLTAKPFEITKEYFQDVYDLTGSEQIKEILDNWSKYEN</sequence>
<evidence type="ECO:0000256" key="14">
    <source>
        <dbReference type="ARBA" id="ARBA00033756"/>
    </source>
</evidence>
<dbReference type="EMBL" id="CP059250">
    <property type="protein sequence ID" value="QLL33290.1"/>
    <property type="molecule type" value="Genomic_DNA"/>
</dbReference>
<evidence type="ECO:0000256" key="22">
    <source>
        <dbReference type="PIRSR" id="PIRSR005562-1"/>
    </source>
</evidence>
<feature type="active site" description="For malonyltransferase activity" evidence="22">
    <location>
        <position position="1813"/>
    </location>
</feature>
<dbReference type="OrthoDB" id="5417908at2759"/>
<dbReference type="InterPro" id="IPR016452">
    <property type="entry name" value="Fas1/AflB-like"/>
</dbReference>
<dbReference type="InterPro" id="IPR041099">
    <property type="entry name" value="FAS1_N"/>
</dbReference>
<dbReference type="Pfam" id="PF01575">
    <property type="entry name" value="MaoC_dehydratas"/>
    <property type="match status" value="1"/>
</dbReference>
<dbReference type="Gene3D" id="3.30.70.3330">
    <property type="match status" value="1"/>
</dbReference>
<evidence type="ECO:0000256" key="9">
    <source>
        <dbReference type="ARBA" id="ARBA00023027"/>
    </source>
</evidence>
<dbReference type="InterPro" id="IPR039569">
    <property type="entry name" value="FAS1-like_DH_region"/>
</dbReference>
<protein>
    <recommendedName>
        <fullName evidence="21">Fatty acid synthase subunit beta</fullName>
        <ecNumber evidence="21">2.3.1.86</ecNumber>
    </recommendedName>
    <domain>
        <recommendedName>
            <fullName evidence="21">3-hydroxyacyl-[acyl-carrier-protein] dehydratase</fullName>
            <ecNumber evidence="21">4.2.1.59</ecNumber>
        </recommendedName>
    </domain>
    <domain>
        <recommendedName>
            <fullName evidence="21">Enoyl-[acyl-carrier-protein] reductase [NADH]</fullName>
            <ecNumber evidence="21">1.3.1.9</ecNumber>
        </recommendedName>
    </domain>
    <domain>
        <recommendedName>
            <fullName evidence="21">[Acyl-carrier-protein] acetyltransferase</fullName>
            <ecNumber evidence="21">2.3.1.38</ecNumber>
        </recommendedName>
    </domain>
    <domain>
        <recommendedName>
            <fullName evidence="21">[Acyl-carrier-protein] malonyltransferase</fullName>
            <ecNumber evidence="21">2.3.1.39</ecNumber>
        </recommendedName>
    </domain>
    <domain>
        <recommendedName>
            <fullName evidence="21">S-acyl fatty acid synthase thioesterase</fullName>
            <ecNumber evidence="21">3.1.2.14</ecNumber>
        </recommendedName>
    </domain>
</protein>
<dbReference type="PANTHER" id="PTHR10982">
    <property type="entry name" value="MALONYL COA-ACYL CARRIER PROTEIN TRANSACYLASE"/>
    <property type="match status" value="1"/>
</dbReference>
<dbReference type="GeneID" id="59326486"/>
<dbReference type="InterPro" id="IPR032088">
    <property type="entry name" value="SAT"/>
</dbReference>
<dbReference type="Gene3D" id="3.10.129.10">
    <property type="entry name" value="Hotdog Thioesterase"/>
    <property type="match status" value="2"/>
</dbReference>
<dbReference type="GO" id="GO:0004313">
    <property type="term" value="F:[acyl-carrier-protein] S-acetyltransferase activity"/>
    <property type="evidence" value="ECO:0007669"/>
    <property type="project" value="UniProtKB-EC"/>
</dbReference>
<evidence type="ECO:0000256" key="13">
    <source>
        <dbReference type="ARBA" id="ARBA00023268"/>
    </source>
</evidence>
<comment type="catalytic activity">
    <reaction evidence="1 21">
        <text>a (3R)-hydroxyacyl-[ACP] = a (2E)-enoyl-[ACP] + H2O</text>
        <dbReference type="Rhea" id="RHEA:13097"/>
        <dbReference type="Rhea" id="RHEA-COMP:9925"/>
        <dbReference type="Rhea" id="RHEA-COMP:9945"/>
        <dbReference type="ChEBI" id="CHEBI:15377"/>
        <dbReference type="ChEBI" id="CHEBI:78784"/>
        <dbReference type="ChEBI" id="CHEBI:78827"/>
        <dbReference type="EC" id="4.2.1.59"/>
    </reaction>
</comment>
<dbReference type="Pfam" id="PF17828">
    <property type="entry name" value="FAS_N"/>
    <property type="match status" value="1"/>
</dbReference>
<dbReference type="Pfam" id="PF16073">
    <property type="entry name" value="SAT"/>
    <property type="match status" value="1"/>
</dbReference>
<dbReference type="InterPro" id="IPR050830">
    <property type="entry name" value="Fungal_FAS"/>
</dbReference>
<keyword evidence="8 21" id="KW-0560">Oxidoreductase</keyword>
<evidence type="ECO:0000256" key="20">
    <source>
        <dbReference type="ARBA" id="ARBA00058855"/>
    </source>
</evidence>
<name>A0A7G3ZIF4_9SACH</name>
<dbReference type="InterPro" id="IPR040883">
    <property type="entry name" value="FAS_meander"/>
</dbReference>
<keyword evidence="25" id="KW-1185">Reference proteome</keyword>
<keyword evidence="5 21" id="KW-0378">Hydrolase</keyword>
<evidence type="ECO:0000313" key="25">
    <source>
        <dbReference type="Proteomes" id="UP000515788"/>
    </source>
</evidence>
<dbReference type="GO" id="GO:0016297">
    <property type="term" value="F:fatty acyl-[ACP] hydrolase activity"/>
    <property type="evidence" value="ECO:0007669"/>
    <property type="project" value="UniProtKB-EC"/>
</dbReference>
<evidence type="ECO:0000256" key="16">
    <source>
        <dbReference type="ARBA" id="ARBA00048462"/>
    </source>
</evidence>
<organism evidence="24 25">
    <name type="scientific">Torulaspora globosa</name>
    <dbReference type="NCBI Taxonomy" id="48254"/>
    <lineage>
        <taxon>Eukaryota</taxon>
        <taxon>Fungi</taxon>
        <taxon>Dikarya</taxon>
        <taxon>Ascomycota</taxon>
        <taxon>Saccharomycotina</taxon>
        <taxon>Saccharomycetes</taxon>
        <taxon>Saccharomycetales</taxon>
        <taxon>Saccharomycetaceae</taxon>
        <taxon>Torulaspora</taxon>
    </lineage>
</organism>
<keyword evidence="10 21" id="KW-0443">Lipid metabolism</keyword>
<comment type="catalytic activity">
    <reaction evidence="18 21">
        <text>a 2,3-saturated acyl-[ACP] + NAD(+) = a (2E)-enoyl-[ACP] + NADH + H(+)</text>
        <dbReference type="Rhea" id="RHEA:10240"/>
        <dbReference type="Rhea" id="RHEA-COMP:9925"/>
        <dbReference type="Rhea" id="RHEA-COMP:9926"/>
        <dbReference type="ChEBI" id="CHEBI:15378"/>
        <dbReference type="ChEBI" id="CHEBI:57540"/>
        <dbReference type="ChEBI" id="CHEBI:57945"/>
        <dbReference type="ChEBI" id="CHEBI:78784"/>
        <dbReference type="ChEBI" id="CHEBI:78785"/>
        <dbReference type="EC" id="1.3.1.9"/>
    </reaction>
</comment>
<dbReference type="Gene3D" id="1.20.1050.120">
    <property type="match status" value="1"/>
</dbReference>
<dbReference type="Pfam" id="PF00698">
    <property type="entry name" value="Acyl_transf_1"/>
    <property type="match status" value="1"/>
</dbReference>
<dbReference type="RefSeq" id="XP_037139964.1">
    <property type="nucleotide sequence ID" value="XM_037284068.1"/>
</dbReference>
<dbReference type="SMART" id="SM00827">
    <property type="entry name" value="PKS_AT"/>
    <property type="match status" value="1"/>
</dbReference>
<evidence type="ECO:0000256" key="7">
    <source>
        <dbReference type="ARBA" id="ARBA00022857"/>
    </source>
</evidence>
<evidence type="ECO:0000256" key="12">
    <source>
        <dbReference type="ARBA" id="ARBA00023239"/>
    </source>
</evidence>
<dbReference type="FunFam" id="3.40.366.10:FF:000007">
    <property type="entry name" value="Fatty acid synthase beta subunit dehydratase"/>
    <property type="match status" value="1"/>
</dbReference>
<dbReference type="Gene3D" id="3.20.20.70">
    <property type="entry name" value="Aldolase class I"/>
    <property type="match status" value="2"/>
</dbReference>